<evidence type="ECO:0000259" key="1">
    <source>
        <dbReference type="Pfam" id="PF13843"/>
    </source>
</evidence>
<reference evidence="2 3" key="1">
    <citation type="submission" date="2015-01" db="EMBL/GenBank/DDBJ databases">
        <title>Evolution of Trichinella species and genotypes.</title>
        <authorList>
            <person name="Korhonen P.K."/>
            <person name="Edoardo P."/>
            <person name="Giuseppe L.R."/>
            <person name="Gasser R.B."/>
        </authorList>
    </citation>
    <scope>NUCLEOTIDE SEQUENCE [LARGE SCALE GENOMIC DNA]</scope>
    <source>
        <strain evidence="2">ISS1980</strain>
    </source>
</reference>
<dbReference type="Proteomes" id="UP000054843">
    <property type="component" value="Unassembled WGS sequence"/>
</dbReference>
<feature type="domain" description="PiggyBac transposable element-derived protein" evidence="1">
    <location>
        <begin position="5"/>
        <end position="46"/>
    </location>
</feature>
<dbReference type="InterPro" id="IPR029526">
    <property type="entry name" value="PGBD"/>
</dbReference>
<organism evidence="2 3">
    <name type="scientific">Trichinella papuae</name>
    <dbReference type="NCBI Taxonomy" id="268474"/>
    <lineage>
        <taxon>Eukaryota</taxon>
        <taxon>Metazoa</taxon>
        <taxon>Ecdysozoa</taxon>
        <taxon>Nematoda</taxon>
        <taxon>Enoplea</taxon>
        <taxon>Dorylaimia</taxon>
        <taxon>Trichinellida</taxon>
        <taxon>Trichinellidae</taxon>
        <taxon>Trichinella</taxon>
    </lineage>
</organism>
<keyword evidence="3" id="KW-1185">Reference proteome</keyword>
<accession>A0A0V1MLP6</accession>
<dbReference type="EMBL" id="JYDO01000079">
    <property type="protein sequence ID" value="KRZ72432.1"/>
    <property type="molecule type" value="Genomic_DNA"/>
</dbReference>
<evidence type="ECO:0000313" key="3">
    <source>
        <dbReference type="Proteomes" id="UP000054843"/>
    </source>
</evidence>
<gene>
    <name evidence="2" type="ORF">T10_3532</name>
</gene>
<name>A0A0V1MLP6_9BILA</name>
<sequence length="61" mass="6965">MTTYGRTKFRQYIPGKPGKYGIKTFPCCDAETSHQLSGELIPQQTTWSNGTFIIHRKVVDM</sequence>
<dbReference type="Pfam" id="PF13843">
    <property type="entry name" value="DDE_Tnp_1_7"/>
    <property type="match status" value="1"/>
</dbReference>
<comment type="caution">
    <text evidence="2">The sequence shown here is derived from an EMBL/GenBank/DDBJ whole genome shotgun (WGS) entry which is preliminary data.</text>
</comment>
<protein>
    <recommendedName>
        <fullName evidence="1">PiggyBac transposable element-derived protein domain-containing protein</fullName>
    </recommendedName>
</protein>
<evidence type="ECO:0000313" key="2">
    <source>
        <dbReference type="EMBL" id="KRZ72432.1"/>
    </source>
</evidence>
<dbReference type="AlphaFoldDB" id="A0A0V1MLP6"/>
<proteinExistence type="predicted"/>